<reference evidence="8 9" key="1">
    <citation type="submission" date="2020-08" db="EMBL/GenBank/DDBJ databases">
        <title>Genomic Encyclopedia of Type Strains, Phase IV (KMG-IV): sequencing the most valuable type-strain genomes for metagenomic binning, comparative biology and taxonomic classification.</title>
        <authorList>
            <person name="Goeker M."/>
        </authorList>
    </citation>
    <scope>NUCLEOTIDE SEQUENCE [LARGE SCALE GENOMIC DNA]</scope>
    <source>
        <strain evidence="8 9">DSM 25895</strain>
    </source>
</reference>
<gene>
    <name evidence="8" type="ORF">FHS88_001303</name>
</gene>
<keyword evidence="3" id="KW-1003">Cell membrane</keyword>
<evidence type="ECO:0000256" key="4">
    <source>
        <dbReference type="ARBA" id="ARBA00022692"/>
    </source>
</evidence>
<evidence type="ECO:0000313" key="9">
    <source>
        <dbReference type="Proteomes" id="UP000562254"/>
    </source>
</evidence>
<evidence type="ECO:0000256" key="7">
    <source>
        <dbReference type="SAM" id="Phobius"/>
    </source>
</evidence>
<keyword evidence="5 7" id="KW-1133">Transmembrane helix</keyword>
<dbReference type="GO" id="GO:0005886">
    <property type="term" value="C:plasma membrane"/>
    <property type="evidence" value="ECO:0007669"/>
    <property type="project" value="UniProtKB-SubCell"/>
</dbReference>
<keyword evidence="6 7" id="KW-0472">Membrane</keyword>
<dbReference type="PANTHER" id="PTHR34040">
    <property type="entry name" value="FLAGELLAR BIOSYNTHETIC PROTEIN FLIQ"/>
    <property type="match status" value="1"/>
</dbReference>
<keyword evidence="4 7" id="KW-0812">Transmembrane</keyword>
<dbReference type="PRINTS" id="PR00952">
    <property type="entry name" value="TYPE3IMQPROT"/>
</dbReference>
<dbReference type="EMBL" id="JACIJE010000003">
    <property type="protein sequence ID" value="MBB5689178.1"/>
    <property type="molecule type" value="Genomic_DNA"/>
</dbReference>
<comment type="caution">
    <text evidence="8">The sequence shown here is derived from an EMBL/GenBank/DDBJ whole genome shotgun (WGS) entry which is preliminary data.</text>
</comment>
<dbReference type="AlphaFoldDB" id="A0A840XKW6"/>
<organism evidence="8 9">
    <name type="scientific">Neoroseomonas alkaliterrae</name>
    <dbReference type="NCBI Taxonomy" id="1452450"/>
    <lineage>
        <taxon>Bacteria</taxon>
        <taxon>Pseudomonadati</taxon>
        <taxon>Pseudomonadota</taxon>
        <taxon>Alphaproteobacteria</taxon>
        <taxon>Acetobacterales</taxon>
        <taxon>Acetobacteraceae</taxon>
        <taxon>Neoroseomonas</taxon>
    </lineage>
</organism>
<name>A0A840XKW6_9PROT</name>
<evidence type="ECO:0000256" key="5">
    <source>
        <dbReference type="ARBA" id="ARBA00022989"/>
    </source>
</evidence>
<evidence type="ECO:0000256" key="1">
    <source>
        <dbReference type="ARBA" id="ARBA00004651"/>
    </source>
</evidence>
<comment type="subcellular location">
    <subcellularLocation>
        <location evidence="1">Cell membrane</location>
        <topology evidence="1">Multi-pass membrane protein</topology>
    </subcellularLocation>
</comment>
<proteinExistence type="inferred from homology"/>
<sequence length="89" mass="9077">MNEVALASREALWVALQIGGPLLLLMLAVGLVVAVLQALTQVNEATLAFLPKVAALALALLLLGPFIAGVLRGYAGGLFQAAIEVGLKG</sequence>
<keyword evidence="8" id="KW-0966">Cell projection</keyword>
<dbReference type="PANTHER" id="PTHR34040:SF2">
    <property type="entry name" value="FLAGELLAR BIOSYNTHETIC PROTEIN FLIQ"/>
    <property type="match status" value="1"/>
</dbReference>
<dbReference type="InterPro" id="IPR002191">
    <property type="entry name" value="Bac_export_3"/>
</dbReference>
<dbReference type="Pfam" id="PF01313">
    <property type="entry name" value="Bac_export_3"/>
    <property type="match status" value="1"/>
</dbReference>
<dbReference type="RefSeq" id="WP_184482613.1">
    <property type="nucleotide sequence ID" value="NZ_JAAEDJ010000060.1"/>
</dbReference>
<keyword evidence="9" id="KW-1185">Reference proteome</keyword>
<dbReference type="Proteomes" id="UP000562254">
    <property type="component" value="Unassembled WGS sequence"/>
</dbReference>
<feature type="transmembrane region" description="Helical" evidence="7">
    <location>
        <begin position="48"/>
        <end position="71"/>
    </location>
</feature>
<evidence type="ECO:0000256" key="2">
    <source>
        <dbReference type="ARBA" id="ARBA00006156"/>
    </source>
</evidence>
<dbReference type="PIRSF" id="PIRSF004669">
    <property type="entry name" value="FliQ"/>
    <property type="match status" value="1"/>
</dbReference>
<keyword evidence="8" id="KW-0282">Flagellum</keyword>
<accession>A0A840XKW6</accession>
<dbReference type="GO" id="GO:0009306">
    <property type="term" value="P:protein secretion"/>
    <property type="evidence" value="ECO:0007669"/>
    <property type="project" value="InterPro"/>
</dbReference>
<evidence type="ECO:0000256" key="6">
    <source>
        <dbReference type="ARBA" id="ARBA00023136"/>
    </source>
</evidence>
<keyword evidence="8" id="KW-0969">Cilium</keyword>
<protein>
    <submittedName>
        <fullName evidence="8">Flagellar biosynthetic protein FliQ</fullName>
    </submittedName>
</protein>
<evidence type="ECO:0000256" key="3">
    <source>
        <dbReference type="ARBA" id="ARBA00022475"/>
    </source>
</evidence>
<feature type="transmembrane region" description="Helical" evidence="7">
    <location>
        <begin position="12"/>
        <end position="36"/>
    </location>
</feature>
<comment type="similarity">
    <text evidence="2">Belongs to the FliQ/MopD/SpaQ family.</text>
</comment>
<evidence type="ECO:0000313" key="8">
    <source>
        <dbReference type="EMBL" id="MBB5689178.1"/>
    </source>
</evidence>